<dbReference type="InterPro" id="IPR000086">
    <property type="entry name" value="NUDIX_hydrolase_dom"/>
</dbReference>
<dbReference type="CDD" id="cd18876">
    <property type="entry name" value="NUDIX_Hydrolase"/>
    <property type="match status" value="1"/>
</dbReference>
<dbReference type="PROSITE" id="PS51462">
    <property type="entry name" value="NUDIX"/>
    <property type="match status" value="1"/>
</dbReference>
<keyword evidence="8" id="KW-1185">Reference proteome</keyword>
<name>A0ABS4TLU1_9PSEU</name>
<keyword evidence="4" id="KW-0460">Magnesium</keyword>
<dbReference type="InterPro" id="IPR015797">
    <property type="entry name" value="NUDIX_hydrolase-like_dom_sf"/>
</dbReference>
<dbReference type="Pfam" id="PF00293">
    <property type="entry name" value="NUDIX"/>
    <property type="match status" value="1"/>
</dbReference>
<dbReference type="PROSITE" id="PS00893">
    <property type="entry name" value="NUDIX_BOX"/>
    <property type="match status" value="1"/>
</dbReference>
<gene>
    <name evidence="7" type="ORF">JOF56_005750</name>
</gene>
<evidence type="ECO:0000313" key="8">
    <source>
        <dbReference type="Proteomes" id="UP001519332"/>
    </source>
</evidence>
<dbReference type="Gene3D" id="3.90.79.10">
    <property type="entry name" value="Nucleoside Triphosphate Pyrophosphohydrolase"/>
    <property type="match status" value="1"/>
</dbReference>
<dbReference type="PANTHER" id="PTHR43046">
    <property type="entry name" value="GDP-MANNOSE MANNOSYL HYDROLASE"/>
    <property type="match status" value="1"/>
</dbReference>
<proteinExistence type="inferred from homology"/>
<dbReference type="InterPro" id="IPR020084">
    <property type="entry name" value="NUDIX_hydrolase_CS"/>
</dbReference>
<organism evidence="7 8">
    <name type="scientific">Kibdelosporangium banguiense</name>
    <dbReference type="NCBI Taxonomy" id="1365924"/>
    <lineage>
        <taxon>Bacteria</taxon>
        <taxon>Bacillati</taxon>
        <taxon>Actinomycetota</taxon>
        <taxon>Actinomycetes</taxon>
        <taxon>Pseudonocardiales</taxon>
        <taxon>Pseudonocardiaceae</taxon>
        <taxon>Kibdelosporangium</taxon>
    </lineage>
</organism>
<evidence type="ECO:0000313" key="7">
    <source>
        <dbReference type="EMBL" id="MBP2325365.1"/>
    </source>
</evidence>
<evidence type="ECO:0000256" key="4">
    <source>
        <dbReference type="ARBA" id="ARBA00022842"/>
    </source>
</evidence>
<feature type="domain" description="Nudix hydrolase" evidence="6">
    <location>
        <begin position="6"/>
        <end position="137"/>
    </location>
</feature>
<dbReference type="PRINTS" id="PR00502">
    <property type="entry name" value="NUDIXFAMILY"/>
</dbReference>
<dbReference type="Proteomes" id="UP001519332">
    <property type="component" value="Unassembled WGS sequence"/>
</dbReference>
<evidence type="ECO:0000259" key="6">
    <source>
        <dbReference type="PROSITE" id="PS51462"/>
    </source>
</evidence>
<dbReference type="SUPFAM" id="SSF55811">
    <property type="entry name" value="Nudix"/>
    <property type="match status" value="1"/>
</dbReference>
<evidence type="ECO:0000256" key="3">
    <source>
        <dbReference type="ARBA" id="ARBA00022801"/>
    </source>
</evidence>
<protein>
    <submittedName>
        <fullName evidence="7">8-oxo-dGTP pyrophosphatase MutT (NUDIX family)</fullName>
    </submittedName>
</protein>
<keyword evidence="3 5" id="KW-0378">Hydrolase</keyword>
<accession>A0ABS4TLU1</accession>
<reference evidence="7 8" key="1">
    <citation type="submission" date="2021-03" db="EMBL/GenBank/DDBJ databases">
        <title>Sequencing the genomes of 1000 actinobacteria strains.</title>
        <authorList>
            <person name="Klenk H.-P."/>
        </authorList>
    </citation>
    <scope>NUCLEOTIDE SEQUENCE [LARGE SCALE GENOMIC DNA]</scope>
    <source>
        <strain evidence="7 8">DSM 46670</strain>
    </source>
</reference>
<sequence length="152" mass="17134">MRRIPPAHPATARGLIHDDAGRWLIVRPVGDHRWHLPGGLIEQDESPADACRRELREELGVDLAPGPLYALGWNPPRRPGRHARFSFIFDMGTHNPDALSRMIRLQTRELDIWQWSPPDEALSVLHRDVAERLTAARTTPPSAVYVEASGHP</sequence>
<comment type="similarity">
    <text evidence="2 5">Belongs to the Nudix hydrolase family.</text>
</comment>
<comment type="cofactor">
    <cofactor evidence="1">
        <name>Mg(2+)</name>
        <dbReference type="ChEBI" id="CHEBI:18420"/>
    </cofactor>
</comment>
<dbReference type="InterPro" id="IPR020476">
    <property type="entry name" value="Nudix_hydrolase"/>
</dbReference>
<evidence type="ECO:0000256" key="2">
    <source>
        <dbReference type="ARBA" id="ARBA00005582"/>
    </source>
</evidence>
<evidence type="ECO:0000256" key="5">
    <source>
        <dbReference type="RuleBase" id="RU003476"/>
    </source>
</evidence>
<dbReference type="PANTHER" id="PTHR43046:SF12">
    <property type="entry name" value="GDP-MANNOSE MANNOSYL HYDROLASE"/>
    <property type="match status" value="1"/>
</dbReference>
<dbReference type="RefSeq" id="WP_209642573.1">
    <property type="nucleotide sequence ID" value="NZ_JAGINW010000001.1"/>
</dbReference>
<evidence type="ECO:0000256" key="1">
    <source>
        <dbReference type="ARBA" id="ARBA00001946"/>
    </source>
</evidence>
<comment type="caution">
    <text evidence="7">The sequence shown here is derived from an EMBL/GenBank/DDBJ whole genome shotgun (WGS) entry which is preliminary data.</text>
</comment>
<dbReference type="EMBL" id="JAGINW010000001">
    <property type="protein sequence ID" value="MBP2325365.1"/>
    <property type="molecule type" value="Genomic_DNA"/>
</dbReference>